<dbReference type="Pfam" id="PF01803">
    <property type="entry name" value="LIM_bind"/>
    <property type="match status" value="1"/>
</dbReference>
<dbReference type="PANTHER" id="PTHR10378">
    <property type="entry name" value="LIM DOMAIN-BINDING PROTEIN"/>
    <property type="match status" value="1"/>
</dbReference>
<evidence type="ECO:0000256" key="1">
    <source>
        <dbReference type="SAM" id="MobiDB-lite"/>
    </source>
</evidence>
<evidence type="ECO:0000313" key="3">
    <source>
        <dbReference type="Proteomes" id="UP001443914"/>
    </source>
</evidence>
<dbReference type="AlphaFoldDB" id="A0AAW1H0B3"/>
<feature type="region of interest" description="Disordered" evidence="1">
    <location>
        <begin position="1"/>
        <end position="43"/>
    </location>
</feature>
<evidence type="ECO:0000313" key="2">
    <source>
        <dbReference type="EMBL" id="KAK9668202.1"/>
    </source>
</evidence>
<feature type="compositionally biased region" description="Polar residues" evidence="1">
    <location>
        <begin position="599"/>
        <end position="608"/>
    </location>
</feature>
<dbReference type="Proteomes" id="UP001443914">
    <property type="component" value="Unassembled WGS sequence"/>
</dbReference>
<feature type="region of interest" description="Disordered" evidence="1">
    <location>
        <begin position="590"/>
        <end position="640"/>
    </location>
</feature>
<feature type="compositionally biased region" description="Basic and acidic residues" evidence="1">
    <location>
        <begin position="1"/>
        <end position="11"/>
    </location>
</feature>
<feature type="compositionally biased region" description="Basic and acidic residues" evidence="1">
    <location>
        <begin position="609"/>
        <end position="620"/>
    </location>
</feature>
<dbReference type="InterPro" id="IPR029005">
    <property type="entry name" value="LIM-bd/SEUSS"/>
</dbReference>
<protein>
    <submittedName>
        <fullName evidence="2">Uncharacterized protein</fullName>
    </submittedName>
</protein>
<organism evidence="2 3">
    <name type="scientific">Saponaria officinalis</name>
    <name type="common">Common soapwort</name>
    <name type="synonym">Lychnis saponaria</name>
    <dbReference type="NCBI Taxonomy" id="3572"/>
    <lineage>
        <taxon>Eukaryota</taxon>
        <taxon>Viridiplantae</taxon>
        <taxon>Streptophyta</taxon>
        <taxon>Embryophyta</taxon>
        <taxon>Tracheophyta</taxon>
        <taxon>Spermatophyta</taxon>
        <taxon>Magnoliopsida</taxon>
        <taxon>eudicotyledons</taxon>
        <taxon>Gunneridae</taxon>
        <taxon>Pentapetalae</taxon>
        <taxon>Caryophyllales</taxon>
        <taxon>Caryophyllaceae</taxon>
        <taxon>Caryophylleae</taxon>
        <taxon>Saponaria</taxon>
    </lineage>
</organism>
<keyword evidence="3" id="KW-1185">Reference proteome</keyword>
<comment type="caution">
    <text evidence="2">The sequence shown here is derived from an EMBL/GenBank/DDBJ whole genome shotgun (WGS) entry which is preliminary data.</text>
</comment>
<reference evidence="2" key="1">
    <citation type="submission" date="2024-03" db="EMBL/GenBank/DDBJ databases">
        <title>WGS assembly of Saponaria officinalis var. Norfolk2.</title>
        <authorList>
            <person name="Jenkins J."/>
            <person name="Shu S."/>
            <person name="Grimwood J."/>
            <person name="Barry K."/>
            <person name="Goodstein D."/>
            <person name="Schmutz J."/>
            <person name="Leebens-Mack J."/>
            <person name="Osbourn A."/>
        </authorList>
    </citation>
    <scope>NUCLEOTIDE SEQUENCE [LARGE SCALE GENOMIC DNA]</scope>
    <source>
        <strain evidence="2">JIC</strain>
    </source>
</reference>
<name>A0AAW1H0B3_SAPOF</name>
<proteinExistence type="predicted"/>
<accession>A0AAW1H0B3</accession>
<sequence>MAAEDRFRSDHQLWNQPFDDNESDISYQDGYPSPGGSSHHGSPLSFSDLVVHMPPYLNAQYVQSNQANSGTSFDESSLINGLNSSLYGGLYSHGLGFNGVESLSPVSGSSTVDQLSVHEAPISPMMMYNNLRLETMLKDTVLPNNPSQMALWQEMQWKCYNDFVRMFEEKQNPYRLNIQPLLCEAGEPQEASNTVVNAELAVRRLKSYVHHRRQRPLDNSICYWRSFVGHFYSPLAKKKTCFSKYAHLGGHSHGVFSSAETWNCEICGSTSGKGFVETFDILPRMNQLYFNAGGVVDELLYLDISNEKRLPDGSLMLCFLKAIQESIYKQCRVVHEGKLRVIFTPQLKIISWDFCVQHHEVVLPRRLIAAQVNDVIKGATKSKNNVDTEGRDGIQNQDFPSNGNRVAAAARKLATTVEQPHVSDLGLSKHFVRSLQVSELLNVMKDLMTESLNNNTSPIETLKRYGRKSTNAKLGKRHMKFKSPMQQTSDPPTPNAHLLVKSGPSHTFQTPINYHDGIYYNSPTHCQNRLFAQVASYSSPFPSPISPAQTAFSPSFTRKSPYTEEFMLNDLLAHMQRQTAKRALSENMLHGGTQKKSRLNSTQVNNELTTDRCYGRKAETGKALNSSSSSNSSRMFQNRKFFKRETDVDDDFTSPA</sequence>
<feature type="compositionally biased region" description="Low complexity" evidence="1">
    <location>
        <begin position="32"/>
        <end position="43"/>
    </location>
</feature>
<gene>
    <name evidence="2" type="ORF">RND81_13G041000</name>
</gene>
<dbReference type="EMBL" id="JBDFQZ010000013">
    <property type="protein sequence ID" value="KAK9668202.1"/>
    <property type="molecule type" value="Genomic_DNA"/>
</dbReference>